<keyword evidence="17" id="KW-1185">Reference proteome</keyword>
<evidence type="ECO:0000313" key="16">
    <source>
        <dbReference type="EMBL" id="MDP1520595.1"/>
    </source>
</evidence>
<proteinExistence type="inferred from homology"/>
<keyword evidence="10 14" id="KW-0460">Magnesium</keyword>
<dbReference type="CDD" id="cd00739">
    <property type="entry name" value="DHPS"/>
    <property type="match status" value="1"/>
</dbReference>
<dbReference type="AlphaFoldDB" id="A0AAW8B5C0"/>
<feature type="domain" description="Pterin-binding" evidence="15">
    <location>
        <begin position="13"/>
        <end position="271"/>
    </location>
</feature>
<comment type="subunit">
    <text evidence="5">Homodimer.</text>
</comment>
<evidence type="ECO:0000256" key="8">
    <source>
        <dbReference type="ARBA" id="ARBA00022679"/>
    </source>
</evidence>
<dbReference type="GO" id="GO:0046872">
    <property type="term" value="F:metal ion binding"/>
    <property type="evidence" value="ECO:0007669"/>
    <property type="project" value="UniProtKB-KW"/>
</dbReference>
<dbReference type="PANTHER" id="PTHR20941">
    <property type="entry name" value="FOLATE SYNTHESIS PROTEINS"/>
    <property type="match status" value="1"/>
</dbReference>
<sequence>MQLGRYLLDLSTPRIMGVLNTTPDSFSDGGAVHGRDGHLDMSRVLRRVEAMVEEGADIIDVGGESTRPGAASVTVAEELQRVVPVVEVITARFDVPVSVDTSTPEVMTAAAEAGASLINDVRALRRPGALQAAAETGLPVCLMHMSGEPDSMQQRPEYEDVVQEVKDFLAERVATCEAAGIGRDKLLLDPGFGFGKTLQHNLDLFRGLGELQQLGMPLLVGVSRKSMIGALLDKPVEQRMVGSVAMAMLAAQQGVSIVRVHDVSATADALKIMTAIER</sequence>
<organism evidence="16 17">
    <name type="scientific">Porticoccus litoralis</name>
    <dbReference type="NCBI Taxonomy" id="434086"/>
    <lineage>
        <taxon>Bacteria</taxon>
        <taxon>Pseudomonadati</taxon>
        <taxon>Pseudomonadota</taxon>
        <taxon>Gammaproteobacteria</taxon>
        <taxon>Cellvibrionales</taxon>
        <taxon>Porticoccaceae</taxon>
        <taxon>Porticoccus</taxon>
    </lineage>
</organism>
<evidence type="ECO:0000256" key="13">
    <source>
        <dbReference type="ARBA" id="ARBA00053449"/>
    </source>
</evidence>
<dbReference type="Proteomes" id="UP001178354">
    <property type="component" value="Unassembled WGS sequence"/>
</dbReference>
<evidence type="ECO:0000256" key="11">
    <source>
        <dbReference type="ARBA" id="ARBA00022909"/>
    </source>
</evidence>
<keyword evidence="9 14" id="KW-0479">Metal-binding</keyword>
<keyword evidence="11 14" id="KW-0289">Folate biosynthesis</keyword>
<evidence type="ECO:0000256" key="9">
    <source>
        <dbReference type="ARBA" id="ARBA00022723"/>
    </source>
</evidence>
<accession>A0AAW8B5C0</accession>
<dbReference type="GO" id="GO:0046656">
    <property type="term" value="P:folic acid biosynthetic process"/>
    <property type="evidence" value="ECO:0007669"/>
    <property type="project" value="UniProtKB-KW"/>
</dbReference>
<dbReference type="NCBIfam" id="TIGR01496">
    <property type="entry name" value="DHPS"/>
    <property type="match status" value="1"/>
</dbReference>
<dbReference type="InterPro" id="IPR000489">
    <property type="entry name" value="Pterin-binding_dom"/>
</dbReference>
<reference evidence="16" key="1">
    <citation type="journal article" date="2010" name="Int. J. Syst. Evol. Microbiol.">
        <title>Porticoccus litoralis gen. nov., sp. nov., a gammaproteobacterium isolated from the Yellow Sea.</title>
        <authorList>
            <person name="Oh H.M."/>
            <person name="Kim H."/>
            <person name="Kim K.M."/>
            <person name="Min G.S."/>
            <person name="Cho J.C."/>
        </authorList>
    </citation>
    <scope>NUCLEOTIDE SEQUENCE</scope>
    <source>
        <strain evidence="16">DSM 25064</strain>
    </source>
</reference>
<name>A0AAW8B5C0_9GAMM</name>
<dbReference type="EC" id="2.5.1.15" evidence="6 14"/>
<dbReference type="InterPro" id="IPR006390">
    <property type="entry name" value="DHP_synth_dom"/>
</dbReference>
<evidence type="ECO:0000313" key="17">
    <source>
        <dbReference type="Proteomes" id="UP001178354"/>
    </source>
</evidence>
<evidence type="ECO:0000256" key="12">
    <source>
        <dbReference type="ARBA" id="ARBA00030193"/>
    </source>
</evidence>
<evidence type="ECO:0000256" key="14">
    <source>
        <dbReference type="RuleBase" id="RU361205"/>
    </source>
</evidence>
<dbReference type="FunFam" id="3.20.20.20:FF:000004">
    <property type="entry name" value="Dihydropteroate synthase"/>
    <property type="match status" value="1"/>
</dbReference>
<evidence type="ECO:0000256" key="2">
    <source>
        <dbReference type="ARBA" id="ARBA00001946"/>
    </source>
</evidence>
<evidence type="ECO:0000256" key="6">
    <source>
        <dbReference type="ARBA" id="ARBA00012458"/>
    </source>
</evidence>
<dbReference type="GO" id="GO:0005829">
    <property type="term" value="C:cytosol"/>
    <property type="evidence" value="ECO:0007669"/>
    <property type="project" value="TreeGrafter"/>
</dbReference>
<dbReference type="Pfam" id="PF00809">
    <property type="entry name" value="Pterin_bind"/>
    <property type="match status" value="1"/>
</dbReference>
<dbReference type="PROSITE" id="PS50972">
    <property type="entry name" value="PTERIN_BINDING"/>
    <property type="match status" value="1"/>
</dbReference>
<evidence type="ECO:0000256" key="10">
    <source>
        <dbReference type="ARBA" id="ARBA00022842"/>
    </source>
</evidence>
<comment type="function">
    <text evidence="13 14">Catalyzes the condensation of para-aminobenzoate (pABA) with 6-hydroxymethyl-7,8-dihydropterin diphosphate (DHPt-PP) to form 7,8-dihydropteroate (H2Pte), the immediate precursor of folate derivatives.</text>
</comment>
<dbReference type="Gene3D" id="3.20.20.20">
    <property type="entry name" value="Dihydropteroate synthase-like"/>
    <property type="match status" value="1"/>
</dbReference>
<evidence type="ECO:0000256" key="5">
    <source>
        <dbReference type="ARBA" id="ARBA00011738"/>
    </source>
</evidence>
<comment type="caution">
    <text evidence="16">The sequence shown here is derived from an EMBL/GenBank/DDBJ whole genome shotgun (WGS) entry which is preliminary data.</text>
</comment>
<dbReference type="PANTHER" id="PTHR20941:SF1">
    <property type="entry name" value="FOLIC ACID SYNTHESIS PROTEIN FOL1"/>
    <property type="match status" value="1"/>
</dbReference>
<reference evidence="16" key="2">
    <citation type="submission" date="2023-08" db="EMBL/GenBank/DDBJ databases">
        <authorList>
            <person name="Luo J."/>
        </authorList>
    </citation>
    <scope>NUCLEOTIDE SEQUENCE</scope>
    <source>
        <strain evidence="16">DSM 25064</strain>
    </source>
</reference>
<dbReference type="InterPro" id="IPR045031">
    <property type="entry name" value="DHP_synth-like"/>
</dbReference>
<comment type="cofactor">
    <cofactor evidence="2 14">
        <name>Mg(2+)</name>
        <dbReference type="ChEBI" id="CHEBI:18420"/>
    </cofactor>
</comment>
<keyword evidence="8 14" id="KW-0808">Transferase</keyword>
<comment type="similarity">
    <text evidence="4 14">Belongs to the DHPS family.</text>
</comment>
<evidence type="ECO:0000256" key="3">
    <source>
        <dbReference type="ARBA" id="ARBA00004763"/>
    </source>
</evidence>
<protein>
    <recommendedName>
        <fullName evidence="7 14">Dihydropteroate synthase</fullName>
        <shortName evidence="14">DHPS</shortName>
        <ecNumber evidence="6 14">2.5.1.15</ecNumber>
    </recommendedName>
    <alternativeName>
        <fullName evidence="12 14">Dihydropteroate pyrophosphorylase</fullName>
    </alternativeName>
</protein>
<evidence type="ECO:0000256" key="1">
    <source>
        <dbReference type="ARBA" id="ARBA00000012"/>
    </source>
</evidence>
<evidence type="ECO:0000256" key="7">
    <source>
        <dbReference type="ARBA" id="ARBA00016919"/>
    </source>
</evidence>
<comment type="catalytic activity">
    <reaction evidence="1">
        <text>(7,8-dihydropterin-6-yl)methyl diphosphate + 4-aminobenzoate = 7,8-dihydropteroate + diphosphate</text>
        <dbReference type="Rhea" id="RHEA:19949"/>
        <dbReference type="ChEBI" id="CHEBI:17836"/>
        <dbReference type="ChEBI" id="CHEBI:17839"/>
        <dbReference type="ChEBI" id="CHEBI:33019"/>
        <dbReference type="ChEBI" id="CHEBI:72950"/>
        <dbReference type="EC" id="2.5.1.15"/>
    </reaction>
</comment>
<dbReference type="InterPro" id="IPR011005">
    <property type="entry name" value="Dihydropteroate_synth-like_sf"/>
</dbReference>
<comment type="pathway">
    <text evidence="3 14">Cofactor biosynthesis; tetrahydrofolate biosynthesis; 7,8-dihydrofolate from 2-amino-4-hydroxy-6-hydroxymethyl-7,8-dihydropteridine diphosphate and 4-aminobenzoate: step 1/2.</text>
</comment>
<gene>
    <name evidence="16" type="primary">folP</name>
    <name evidence="16" type="ORF">Q8A57_06385</name>
</gene>
<dbReference type="SUPFAM" id="SSF51717">
    <property type="entry name" value="Dihydropteroate synthetase-like"/>
    <property type="match status" value="1"/>
</dbReference>
<dbReference type="PROSITE" id="PS00793">
    <property type="entry name" value="DHPS_2"/>
    <property type="match status" value="1"/>
</dbReference>
<dbReference type="PROSITE" id="PS00792">
    <property type="entry name" value="DHPS_1"/>
    <property type="match status" value="1"/>
</dbReference>
<evidence type="ECO:0000256" key="4">
    <source>
        <dbReference type="ARBA" id="ARBA00009503"/>
    </source>
</evidence>
<dbReference type="RefSeq" id="WP_305170140.1">
    <property type="nucleotide sequence ID" value="NZ_JAUUUU010000002.1"/>
</dbReference>
<dbReference type="GO" id="GO:0046654">
    <property type="term" value="P:tetrahydrofolate biosynthetic process"/>
    <property type="evidence" value="ECO:0007669"/>
    <property type="project" value="TreeGrafter"/>
</dbReference>
<evidence type="ECO:0000259" key="15">
    <source>
        <dbReference type="PROSITE" id="PS50972"/>
    </source>
</evidence>
<dbReference type="GO" id="GO:0004156">
    <property type="term" value="F:dihydropteroate synthase activity"/>
    <property type="evidence" value="ECO:0007669"/>
    <property type="project" value="UniProtKB-EC"/>
</dbReference>
<dbReference type="EMBL" id="JAUUUU010000002">
    <property type="protein sequence ID" value="MDP1520595.1"/>
    <property type="molecule type" value="Genomic_DNA"/>
</dbReference>